<dbReference type="AlphaFoldDB" id="A0A2M8PEZ4"/>
<dbReference type="InterPro" id="IPR027381">
    <property type="entry name" value="LytR/CpsA/Psr_C"/>
</dbReference>
<dbReference type="PANTHER" id="PTHR33392">
    <property type="entry name" value="POLYISOPRENYL-TEICHOIC ACID--PEPTIDOGLYCAN TEICHOIC ACID TRANSFERASE TAGU"/>
    <property type="match status" value="1"/>
</dbReference>
<evidence type="ECO:0000259" key="3">
    <source>
        <dbReference type="Pfam" id="PF13399"/>
    </source>
</evidence>
<dbReference type="InterPro" id="IPR050922">
    <property type="entry name" value="LytR/CpsA/Psr_CW_biosynth"/>
</dbReference>
<dbReference type="PANTHER" id="PTHR33392:SF6">
    <property type="entry name" value="POLYISOPRENYL-TEICHOIC ACID--PEPTIDOGLYCAN TEICHOIC ACID TRANSFERASE TAGU"/>
    <property type="match status" value="1"/>
</dbReference>
<reference evidence="4 5" key="1">
    <citation type="submission" date="2017-11" db="EMBL/GenBank/DDBJ databases">
        <title>Evolution of Phototrophy in the Chloroflexi Phylum Driven by Horizontal Gene Transfer.</title>
        <authorList>
            <person name="Ward L.M."/>
            <person name="Hemp J."/>
            <person name="Shih P.M."/>
            <person name="Mcglynn S.E."/>
            <person name="Fischer W."/>
        </authorList>
    </citation>
    <scope>NUCLEOTIDE SEQUENCE [LARGE SCALE GENOMIC DNA]</scope>
    <source>
        <strain evidence="4">JP3_13</strain>
    </source>
</reference>
<dbReference type="Pfam" id="PF13399">
    <property type="entry name" value="LytR_C"/>
    <property type="match status" value="1"/>
</dbReference>
<dbReference type="Proteomes" id="UP000229681">
    <property type="component" value="Unassembled WGS sequence"/>
</dbReference>
<evidence type="ECO:0000259" key="2">
    <source>
        <dbReference type="Pfam" id="PF03816"/>
    </source>
</evidence>
<feature type="domain" description="LytR/CpsA/Psr regulator C-terminal" evidence="3">
    <location>
        <begin position="388"/>
        <end position="476"/>
    </location>
</feature>
<dbReference type="EMBL" id="PGTM01000079">
    <property type="protein sequence ID" value="PJF36120.1"/>
    <property type="molecule type" value="Genomic_DNA"/>
</dbReference>
<gene>
    <name evidence="4" type="ORF">CUN49_07155</name>
</gene>
<comment type="similarity">
    <text evidence="1">Belongs to the LytR/CpsA/Psr (LCP) family.</text>
</comment>
<evidence type="ECO:0000313" key="5">
    <source>
        <dbReference type="Proteomes" id="UP000229681"/>
    </source>
</evidence>
<dbReference type="InterPro" id="IPR004474">
    <property type="entry name" value="LytR_CpsA_psr"/>
</dbReference>
<evidence type="ECO:0000313" key="4">
    <source>
        <dbReference type="EMBL" id="PJF36120.1"/>
    </source>
</evidence>
<sequence length="479" mass="51289">MRISPLFVLLIVLLAALVTALAAAGTYLGVRQIVLQSPIELPPPPQLGAPRPTPVPLLASTPIASAAAPEAQPTALDAPVAEAPADGSAIPVWTDPKRLTILLLGVDQRPNETGPFRTDTIIVLSVDPIRKTAAMLSIPRDVWVKIPDISPPLSPNRINAANFIGDQLNYPPDGGGPKLAVRTVEALLGIPIHRYVLINFEAFRTVIDALGEVTVCPQERIYDDQYPDYETYGVITVEFQPGCQALDSTRLLQYARVRHNAGDDFGRALRQQEVIRAVRERALSLGGVAALIGKAGAIWDALAANIRTDLTFEEVLALANLAQEITDIKSAVLTIKRQGEGGQLLYSTLPSGEQVLSPIAEEVFALVVRLFDSGAGAPAGSPIAAENARIYVENGALVDGLAARTRDRLIGEGFNVVEIGTLKSDFPYPKTEIHVYTGKMETARYLAQVLGLDGTAIRIQTDAPIGIDIKLIVGQDLAR</sequence>
<dbReference type="Gene3D" id="3.40.630.190">
    <property type="entry name" value="LCP protein"/>
    <property type="match status" value="1"/>
</dbReference>
<protein>
    <recommendedName>
        <fullName evidence="6">LytR family transcriptional regulator</fullName>
    </recommendedName>
</protein>
<evidence type="ECO:0008006" key="6">
    <source>
        <dbReference type="Google" id="ProtNLM"/>
    </source>
</evidence>
<dbReference type="Gene3D" id="3.30.70.2390">
    <property type="match status" value="1"/>
</dbReference>
<dbReference type="NCBIfam" id="TIGR00350">
    <property type="entry name" value="lytR_cpsA_psr"/>
    <property type="match status" value="1"/>
</dbReference>
<evidence type="ECO:0000256" key="1">
    <source>
        <dbReference type="ARBA" id="ARBA00006068"/>
    </source>
</evidence>
<dbReference type="Pfam" id="PF03816">
    <property type="entry name" value="LytR_cpsA_psr"/>
    <property type="match status" value="1"/>
</dbReference>
<name>A0A2M8PEZ4_9CHLR</name>
<feature type="domain" description="Cell envelope-related transcriptional attenuator" evidence="2">
    <location>
        <begin position="117"/>
        <end position="282"/>
    </location>
</feature>
<accession>A0A2M8PEZ4</accession>
<comment type="caution">
    <text evidence="4">The sequence shown here is derived from an EMBL/GenBank/DDBJ whole genome shotgun (WGS) entry which is preliminary data.</text>
</comment>
<organism evidence="4 5">
    <name type="scientific">Candidatus Thermofonsia Clade 1 bacterium</name>
    <dbReference type="NCBI Taxonomy" id="2364210"/>
    <lineage>
        <taxon>Bacteria</taxon>
        <taxon>Bacillati</taxon>
        <taxon>Chloroflexota</taxon>
        <taxon>Candidatus Thermofontia</taxon>
        <taxon>Candidatus Thermofonsia Clade 1</taxon>
    </lineage>
</organism>
<proteinExistence type="inferred from homology"/>